<keyword evidence="5" id="KW-0808">Transferase</keyword>
<evidence type="ECO:0000256" key="4">
    <source>
        <dbReference type="ARBA" id="ARBA00012483"/>
    </source>
</evidence>
<gene>
    <name evidence="18" type="ORF">GH714_010678</name>
</gene>
<evidence type="ECO:0000256" key="11">
    <source>
        <dbReference type="ARBA" id="ARBA00022989"/>
    </source>
</evidence>
<dbReference type="Pfam" id="PF13639">
    <property type="entry name" value="zf-RING_2"/>
    <property type="match status" value="1"/>
</dbReference>
<comment type="pathway">
    <text evidence="3">Protein modification; protein ubiquitination.</text>
</comment>
<dbReference type="PANTHER" id="PTHR45768:SF61">
    <property type="entry name" value="RING-H2 FINGER PROTEIN ATL18"/>
    <property type="match status" value="1"/>
</dbReference>
<evidence type="ECO:0000256" key="15">
    <source>
        <dbReference type="SAM" id="MobiDB-lite"/>
    </source>
</evidence>
<dbReference type="InterPro" id="IPR013083">
    <property type="entry name" value="Znf_RING/FYVE/PHD"/>
</dbReference>
<dbReference type="CDD" id="cd16461">
    <property type="entry name" value="RING-H2_EL5-like"/>
    <property type="match status" value="1"/>
</dbReference>
<comment type="catalytic activity">
    <reaction evidence="1">
        <text>S-ubiquitinyl-[E2 ubiquitin-conjugating enzyme]-L-cysteine + [acceptor protein]-L-lysine = [E2 ubiquitin-conjugating enzyme]-L-cysteine + N(6)-ubiquitinyl-[acceptor protein]-L-lysine.</text>
        <dbReference type="EC" id="2.3.2.27"/>
    </reaction>
</comment>
<dbReference type="GO" id="GO:0008270">
    <property type="term" value="F:zinc ion binding"/>
    <property type="evidence" value="ECO:0007669"/>
    <property type="project" value="UniProtKB-KW"/>
</dbReference>
<evidence type="ECO:0000313" key="18">
    <source>
        <dbReference type="EMBL" id="KAF2308564.1"/>
    </source>
</evidence>
<dbReference type="Gene3D" id="3.30.40.10">
    <property type="entry name" value="Zinc/RING finger domain, C3HC4 (zinc finger)"/>
    <property type="match status" value="1"/>
</dbReference>
<evidence type="ECO:0000256" key="5">
    <source>
        <dbReference type="ARBA" id="ARBA00022679"/>
    </source>
</evidence>
<keyword evidence="7" id="KW-0479">Metal-binding</keyword>
<evidence type="ECO:0000313" key="19">
    <source>
        <dbReference type="Proteomes" id="UP000467840"/>
    </source>
</evidence>
<feature type="region of interest" description="Disordered" evidence="15">
    <location>
        <begin position="58"/>
        <end position="103"/>
    </location>
</feature>
<dbReference type="AlphaFoldDB" id="A0A6A6M5J4"/>
<keyword evidence="12 16" id="KW-0472">Membrane</keyword>
<reference evidence="18 19" key="1">
    <citation type="journal article" date="2020" name="Mol. Plant">
        <title>The Chromosome-Based Rubber Tree Genome Provides New Insights into Spurge Genome Evolution and Rubber Biosynthesis.</title>
        <authorList>
            <person name="Liu J."/>
            <person name="Shi C."/>
            <person name="Shi C.C."/>
            <person name="Li W."/>
            <person name="Zhang Q.J."/>
            <person name="Zhang Y."/>
            <person name="Li K."/>
            <person name="Lu H.F."/>
            <person name="Shi C."/>
            <person name="Zhu S.T."/>
            <person name="Xiao Z.Y."/>
            <person name="Nan H."/>
            <person name="Yue Y."/>
            <person name="Zhu X.G."/>
            <person name="Wu Y."/>
            <person name="Hong X.N."/>
            <person name="Fan G.Y."/>
            <person name="Tong Y."/>
            <person name="Zhang D."/>
            <person name="Mao C.L."/>
            <person name="Liu Y.L."/>
            <person name="Hao S.J."/>
            <person name="Liu W.Q."/>
            <person name="Lv M.Q."/>
            <person name="Zhang H.B."/>
            <person name="Liu Y."/>
            <person name="Hu-Tang G.R."/>
            <person name="Wang J.P."/>
            <person name="Wang J.H."/>
            <person name="Sun Y.H."/>
            <person name="Ni S.B."/>
            <person name="Chen W.B."/>
            <person name="Zhang X.C."/>
            <person name="Jiao Y.N."/>
            <person name="Eichler E.E."/>
            <person name="Li G.H."/>
            <person name="Liu X."/>
            <person name="Gao L.Z."/>
        </authorList>
    </citation>
    <scope>NUCLEOTIDE SEQUENCE [LARGE SCALE GENOMIC DNA]</scope>
    <source>
        <strain evidence="19">cv. GT1</strain>
        <tissue evidence="18">Leaf</tissue>
    </source>
</reference>
<comment type="subcellular location">
    <subcellularLocation>
        <location evidence="2">Membrane</location>
        <topology evidence="2">Single-pass membrane protein</topology>
    </subcellularLocation>
</comment>
<comment type="similarity">
    <text evidence="13">Belongs to the RING-type zinc finger family. ATL subfamily.</text>
</comment>
<organism evidence="18 19">
    <name type="scientific">Hevea brasiliensis</name>
    <name type="common">Para rubber tree</name>
    <name type="synonym">Siphonia brasiliensis</name>
    <dbReference type="NCBI Taxonomy" id="3981"/>
    <lineage>
        <taxon>Eukaryota</taxon>
        <taxon>Viridiplantae</taxon>
        <taxon>Streptophyta</taxon>
        <taxon>Embryophyta</taxon>
        <taxon>Tracheophyta</taxon>
        <taxon>Spermatophyta</taxon>
        <taxon>Magnoliopsida</taxon>
        <taxon>eudicotyledons</taxon>
        <taxon>Gunneridae</taxon>
        <taxon>Pentapetalae</taxon>
        <taxon>rosids</taxon>
        <taxon>fabids</taxon>
        <taxon>Malpighiales</taxon>
        <taxon>Euphorbiaceae</taxon>
        <taxon>Crotonoideae</taxon>
        <taxon>Micrandreae</taxon>
        <taxon>Hevea</taxon>
    </lineage>
</organism>
<proteinExistence type="inferred from homology"/>
<evidence type="ECO:0000256" key="8">
    <source>
        <dbReference type="ARBA" id="ARBA00022771"/>
    </source>
</evidence>
<keyword evidence="10" id="KW-0862">Zinc</keyword>
<evidence type="ECO:0000256" key="7">
    <source>
        <dbReference type="ARBA" id="ARBA00022723"/>
    </source>
</evidence>
<feature type="compositionally biased region" description="Polar residues" evidence="15">
    <location>
        <begin position="334"/>
        <end position="344"/>
    </location>
</feature>
<dbReference type="PROSITE" id="PS50089">
    <property type="entry name" value="ZF_RING_2"/>
    <property type="match status" value="1"/>
</dbReference>
<name>A0A6A6M5J4_HEVBR</name>
<dbReference type="Proteomes" id="UP000467840">
    <property type="component" value="Chromosome 17"/>
</dbReference>
<evidence type="ECO:0000256" key="10">
    <source>
        <dbReference type="ARBA" id="ARBA00022833"/>
    </source>
</evidence>
<evidence type="ECO:0000256" key="12">
    <source>
        <dbReference type="ARBA" id="ARBA00023136"/>
    </source>
</evidence>
<feature type="compositionally biased region" description="Low complexity" evidence="15">
    <location>
        <begin position="356"/>
        <end position="376"/>
    </location>
</feature>
<sequence length="376" mass="41754">MRMPEKRKMTMCKNFKDSLLMGQRYKVMSSDDEITKMVPGHAPENTHDHRRYAPAKALGPQMAGAPQKVGPPQKSCHHPGERAPAPAPKKSHDNGPEKAPQPSKKFQLLPQIKFLQSIPLSHQRHILQGNMSEKTEQRKFWGLGMRIKDQHKETVMSSDNIGLATEIIIMAIIISVILLFVVIGLLVLVHACIVRRTSRNNSATERGSPDRRISMSRDDLEKLPSYDFIAKSKGSSPVDCAVCLENFKVGEKCRLLPICKHSFHAYCVDEWLMKTPICPICRTSAADSTRAGPGQAIGEERIHFSDTSFEMRGSVTTDSSHFSDASIEFREGQAQPSSRITSNDALMELRQSQEESAQSTTNPSSSSLDSISESAL</sequence>
<keyword evidence="19" id="KW-1185">Reference proteome</keyword>
<evidence type="ECO:0000256" key="13">
    <source>
        <dbReference type="ARBA" id="ARBA00024209"/>
    </source>
</evidence>
<evidence type="ECO:0000256" key="2">
    <source>
        <dbReference type="ARBA" id="ARBA00004167"/>
    </source>
</evidence>
<dbReference type="GO" id="GO:0016020">
    <property type="term" value="C:membrane"/>
    <property type="evidence" value="ECO:0007669"/>
    <property type="project" value="UniProtKB-SubCell"/>
</dbReference>
<keyword evidence="11 16" id="KW-1133">Transmembrane helix</keyword>
<evidence type="ECO:0000256" key="6">
    <source>
        <dbReference type="ARBA" id="ARBA00022692"/>
    </source>
</evidence>
<dbReference type="EC" id="2.3.2.27" evidence="4"/>
<evidence type="ECO:0000256" key="16">
    <source>
        <dbReference type="SAM" id="Phobius"/>
    </source>
</evidence>
<dbReference type="PANTHER" id="PTHR45768">
    <property type="entry name" value="E3 UBIQUITIN-PROTEIN LIGASE RNF13-LIKE"/>
    <property type="match status" value="1"/>
</dbReference>
<dbReference type="EMBL" id="JAAGAX010000007">
    <property type="protein sequence ID" value="KAF2308564.1"/>
    <property type="molecule type" value="Genomic_DNA"/>
</dbReference>
<dbReference type="GO" id="GO:0061630">
    <property type="term" value="F:ubiquitin protein ligase activity"/>
    <property type="evidence" value="ECO:0007669"/>
    <property type="project" value="UniProtKB-EC"/>
</dbReference>
<evidence type="ECO:0000256" key="14">
    <source>
        <dbReference type="PROSITE-ProRule" id="PRU00175"/>
    </source>
</evidence>
<accession>A0A6A6M5J4</accession>
<feature type="transmembrane region" description="Helical" evidence="16">
    <location>
        <begin position="167"/>
        <end position="191"/>
    </location>
</feature>
<dbReference type="SUPFAM" id="SSF57850">
    <property type="entry name" value="RING/U-box"/>
    <property type="match status" value="1"/>
</dbReference>
<protein>
    <recommendedName>
        <fullName evidence="4">RING-type E3 ubiquitin transferase</fullName>
        <ecNumber evidence="4">2.3.2.27</ecNumber>
    </recommendedName>
</protein>
<keyword evidence="8 14" id="KW-0863">Zinc-finger</keyword>
<dbReference type="InterPro" id="IPR001841">
    <property type="entry name" value="Znf_RING"/>
</dbReference>
<evidence type="ECO:0000256" key="9">
    <source>
        <dbReference type="ARBA" id="ARBA00022786"/>
    </source>
</evidence>
<evidence type="ECO:0000256" key="1">
    <source>
        <dbReference type="ARBA" id="ARBA00000900"/>
    </source>
</evidence>
<evidence type="ECO:0000259" key="17">
    <source>
        <dbReference type="PROSITE" id="PS50089"/>
    </source>
</evidence>
<keyword evidence="9" id="KW-0833">Ubl conjugation pathway</keyword>
<dbReference type="SMART" id="SM00184">
    <property type="entry name" value="RING"/>
    <property type="match status" value="1"/>
</dbReference>
<feature type="domain" description="RING-type" evidence="17">
    <location>
        <begin position="240"/>
        <end position="282"/>
    </location>
</feature>
<feature type="region of interest" description="Disordered" evidence="15">
    <location>
        <begin position="330"/>
        <end position="376"/>
    </location>
</feature>
<comment type="caution">
    <text evidence="18">The sequence shown here is derived from an EMBL/GenBank/DDBJ whole genome shotgun (WGS) entry which is preliminary data.</text>
</comment>
<keyword evidence="6 16" id="KW-0812">Transmembrane</keyword>
<evidence type="ECO:0000256" key="3">
    <source>
        <dbReference type="ARBA" id="ARBA00004906"/>
    </source>
</evidence>